<comment type="caution">
    <text evidence="1">The sequence shown here is derived from an EMBL/GenBank/DDBJ whole genome shotgun (WGS) entry which is preliminary data.</text>
</comment>
<evidence type="ECO:0000313" key="2">
    <source>
        <dbReference type="Proteomes" id="UP000029447"/>
    </source>
</evidence>
<evidence type="ECO:0000313" key="1">
    <source>
        <dbReference type="EMBL" id="KGA42801.1"/>
    </source>
</evidence>
<dbReference type="Proteomes" id="UP000029447">
    <property type="component" value="Unassembled WGS sequence"/>
</dbReference>
<sequence>MITINNNRISFVEKHLFDPKIETFDGIIERYRDYHIELFLHVVSDSSCRYEKGVGSARVLKDIAGLSAKERFLSLLKNKELTANPKGFYANKIKNREVFPQEIKSVSFAHCTQEEVAKHFEARNSEYGIIFYHDFLQSLGMIPVRYINEENEDSIRRLVFNEPFALEAYGKTYDMRWEKEWRINKNVTFLPNDVAFIIVPDREYDEFVNLIVHNDLEYLALPASVFTNPFKFFLMANSMEHHAWNQIRIYGDWKVDFDMFPDFTAAEEKEFLSICGLHVDCLAKAEIQDVYENRYISKFINFASHLDVGFLNKTSFKDIALVNKNAGEPYQTHRDLMMHCYTERFNVQRDRINL</sequence>
<gene>
    <name evidence="1" type="ORF">KU75_02785</name>
</gene>
<reference evidence="1 2" key="1">
    <citation type="submission" date="2014-08" db="EMBL/GenBank/DDBJ databases">
        <title>Genome sequences of NCPPB Pectobacterium isolates.</title>
        <authorList>
            <person name="Glover R.H."/>
            <person name="Sapp M."/>
            <person name="Elphinstone J."/>
        </authorList>
    </citation>
    <scope>NUCLEOTIDE SEQUENCE [LARGE SCALE GENOMIC DNA]</scope>
    <source>
        <strain evidence="1 2">NCPPB3841</strain>
    </source>
</reference>
<accession>A0ABR4VTV5</accession>
<protein>
    <submittedName>
        <fullName evidence="1">Uncharacterized protein</fullName>
    </submittedName>
</protein>
<organism evidence="1 2">
    <name type="scientific">Pectobacterium odoriferum</name>
    <dbReference type="NCBI Taxonomy" id="78398"/>
    <lineage>
        <taxon>Bacteria</taxon>
        <taxon>Pseudomonadati</taxon>
        <taxon>Pseudomonadota</taxon>
        <taxon>Gammaproteobacteria</taxon>
        <taxon>Enterobacterales</taxon>
        <taxon>Pectobacteriaceae</taxon>
        <taxon>Pectobacterium</taxon>
    </lineage>
</organism>
<keyword evidence="2" id="KW-1185">Reference proteome</keyword>
<proteinExistence type="predicted"/>
<dbReference type="EMBL" id="JQOF01000002">
    <property type="protein sequence ID" value="KGA42801.1"/>
    <property type="molecule type" value="Genomic_DNA"/>
</dbReference>
<dbReference type="RefSeq" id="WP_044203211.1">
    <property type="nucleotide sequence ID" value="NZ_JQOF01000002.1"/>
</dbReference>
<name>A0ABR4VTV5_9GAMM</name>